<feature type="domain" description="Epoxide hydrolase N-terminal" evidence="5">
    <location>
        <begin position="6"/>
        <end position="115"/>
    </location>
</feature>
<dbReference type="RefSeq" id="XP_033401109.1">
    <property type="nucleotide sequence ID" value="XM_033537908.1"/>
</dbReference>
<organism evidence="6 7">
    <name type="scientific">Aplosporella prunicola CBS 121167</name>
    <dbReference type="NCBI Taxonomy" id="1176127"/>
    <lineage>
        <taxon>Eukaryota</taxon>
        <taxon>Fungi</taxon>
        <taxon>Dikarya</taxon>
        <taxon>Ascomycota</taxon>
        <taxon>Pezizomycotina</taxon>
        <taxon>Dothideomycetes</taxon>
        <taxon>Dothideomycetes incertae sedis</taxon>
        <taxon>Botryosphaeriales</taxon>
        <taxon>Aplosporellaceae</taxon>
        <taxon>Aplosporella</taxon>
    </lineage>
</organism>
<dbReference type="GeneID" id="54295404"/>
<evidence type="ECO:0000313" key="6">
    <source>
        <dbReference type="EMBL" id="KAF2145397.1"/>
    </source>
</evidence>
<dbReference type="GO" id="GO:0004301">
    <property type="term" value="F:epoxide hydrolase activity"/>
    <property type="evidence" value="ECO:0007669"/>
    <property type="project" value="TreeGrafter"/>
</dbReference>
<keyword evidence="2" id="KW-0058">Aromatic hydrocarbons catabolism</keyword>
<keyword evidence="7" id="KW-1185">Reference proteome</keyword>
<reference evidence="6" key="1">
    <citation type="journal article" date="2020" name="Stud. Mycol.">
        <title>101 Dothideomycetes genomes: a test case for predicting lifestyles and emergence of pathogens.</title>
        <authorList>
            <person name="Haridas S."/>
            <person name="Albert R."/>
            <person name="Binder M."/>
            <person name="Bloem J."/>
            <person name="Labutti K."/>
            <person name="Salamov A."/>
            <person name="Andreopoulos B."/>
            <person name="Baker S."/>
            <person name="Barry K."/>
            <person name="Bills G."/>
            <person name="Bluhm B."/>
            <person name="Cannon C."/>
            <person name="Castanera R."/>
            <person name="Culley D."/>
            <person name="Daum C."/>
            <person name="Ezra D."/>
            <person name="Gonzalez J."/>
            <person name="Henrissat B."/>
            <person name="Kuo A."/>
            <person name="Liang C."/>
            <person name="Lipzen A."/>
            <person name="Lutzoni F."/>
            <person name="Magnuson J."/>
            <person name="Mondo S."/>
            <person name="Nolan M."/>
            <person name="Ohm R."/>
            <person name="Pangilinan J."/>
            <person name="Park H.-J."/>
            <person name="Ramirez L."/>
            <person name="Alfaro M."/>
            <person name="Sun H."/>
            <person name="Tritt A."/>
            <person name="Yoshinaga Y."/>
            <person name="Zwiers L.-H."/>
            <person name="Turgeon B."/>
            <person name="Goodwin S."/>
            <person name="Spatafora J."/>
            <person name="Crous P."/>
            <person name="Grigoriev I."/>
        </authorList>
    </citation>
    <scope>NUCLEOTIDE SEQUENCE</scope>
    <source>
        <strain evidence="6">CBS 121167</strain>
    </source>
</reference>
<dbReference type="InterPro" id="IPR000639">
    <property type="entry name" value="Epox_hydrolase-like"/>
</dbReference>
<dbReference type="InterPro" id="IPR010497">
    <property type="entry name" value="Epoxide_hydro_N"/>
</dbReference>
<dbReference type="Gene3D" id="3.40.50.1820">
    <property type="entry name" value="alpha/beta hydrolase"/>
    <property type="match status" value="1"/>
</dbReference>
<dbReference type="PIRSF" id="PIRSF001112">
    <property type="entry name" value="Epoxide_hydrolase"/>
    <property type="match status" value="1"/>
</dbReference>
<proteinExistence type="inferred from homology"/>
<evidence type="ECO:0000259" key="5">
    <source>
        <dbReference type="Pfam" id="PF06441"/>
    </source>
</evidence>
<dbReference type="InterPro" id="IPR016292">
    <property type="entry name" value="Epoxide_hydrolase"/>
</dbReference>
<protein>
    <recommendedName>
        <fullName evidence="5">Epoxide hydrolase N-terminal domain-containing protein</fullName>
    </recommendedName>
</protein>
<dbReference type="AlphaFoldDB" id="A0A6A6BRF0"/>
<name>A0A6A6BRF0_9PEZI</name>
<dbReference type="OrthoDB" id="7130006at2759"/>
<dbReference type="PANTHER" id="PTHR21661">
    <property type="entry name" value="EPOXIDE HYDROLASE 1-RELATED"/>
    <property type="match status" value="1"/>
</dbReference>
<dbReference type="EMBL" id="ML995477">
    <property type="protein sequence ID" value="KAF2145397.1"/>
    <property type="molecule type" value="Genomic_DNA"/>
</dbReference>
<dbReference type="Pfam" id="PF06441">
    <property type="entry name" value="EHN"/>
    <property type="match status" value="1"/>
</dbReference>
<evidence type="ECO:0000256" key="1">
    <source>
        <dbReference type="ARBA" id="ARBA00010088"/>
    </source>
</evidence>
<dbReference type="PRINTS" id="PR00412">
    <property type="entry name" value="EPOXHYDRLASE"/>
</dbReference>
<gene>
    <name evidence="6" type="ORF">K452DRAFT_243383</name>
</gene>
<dbReference type="InterPro" id="IPR029058">
    <property type="entry name" value="AB_hydrolase_fold"/>
</dbReference>
<evidence type="ECO:0000313" key="7">
    <source>
        <dbReference type="Proteomes" id="UP000799438"/>
    </source>
</evidence>
<dbReference type="SUPFAM" id="SSF53474">
    <property type="entry name" value="alpha/beta-Hydrolases"/>
    <property type="match status" value="1"/>
</dbReference>
<keyword evidence="3" id="KW-0378">Hydrolase</keyword>
<comment type="similarity">
    <text evidence="1">Belongs to the peptidase S33 family.</text>
</comment>
<feature type="active site" description="Nucleophile" evidence="4">
    <location>
        <position position="178"/>
    </location>
</feature>
<feature type="active site" description="Proton acceptor" evidence="4">
    <location>
        <position position="369"/>
    </location>
</feature>
<evidence type="ECO:0000256" key="4">
    <source>
        <dbReference type="PIRSR" id="PIRSR001112-1"/>
    </source>
</evidence>
<dbReference type="GO" id="GO:0097176">
    <property type="term" value="P:epoxide metabolic process"/>
    <property type="evidence" value="ECO:0007669"/>
    <property type="project" value="TreeGrafter"/>
</dbReference>
<evidence type="ECO:0000256" key="2">
    <source>
        <dbReference type="ARBA" id="ARBA00022797"/>
    </source>
</evidence>
<feature type="active site" description="Proton donor" evidence="4">
    <location>
        <position position="312"/>
    </location>
</feature>
<dbReference type="Proteomes" id="UP000799438">
    <property type="component" value="Unassembled WGS sequence"/>
</dbReference>
<evidence type="ECO:0000256" key="3">
    <source>
        <dbReference type="ARBA" id="ARBA00022801"/>
    </source>
</evidence>
<dbReference type="PANTHER" id="PTHR21661:SF35">
    <property type="entry name" value="EPOXIDE HYDROLASE"/>
    <property type="match status" value="1"/>
</dbReference>
<sequence length="412" mass="46670">MPASPSPYSIDVPDEVLARLRQKLSVANFPDEFETHDQWQFGAPLAHVKRLAKYWQDGFDWRRAEAKLNKLPNYRTQIPVEGFRPVDVHFVHQMSESKNAIPLLFVHGWPGSFYEATKLLPLLRSSSPAFHVVVPSLPNFGFSGSAKEPGFGFGQHAEVCHKLMKQLGYDEYVTQGGDLGFFITRAMALLYPESCKANHTNMPMAEGPPTFSKNPLQAVQHSVLPYSDAEKRGFERSKWFEKEGSGYRILQGTKPQTIGYALTDSPVALLAWIYEKLHDWTDSYLWTDDEILTWVSIYWFSTAGPGASVRIYYEAAHDNKLSRELFSQWIPQVPLGVAHFPKELRVQPKTWARTLGPVVYESEHQDGGHFAAWERPNTIAYDLIKMMAKDGPCYKVVHGRSGYDSSGARAKL</sequence>
<accession>A0A6A6BRF0</accession>